<protein>
    <submittedName>
        <fullName evidence="2">Uncharacterized protein</fullName>
    </submittedName>
</protein>
<dbReference type="AlphaFoldDB" id="A0A176YQ33"/>
<sequence>MSAEVFMSSISTDGHPDTQAQSSLLRKWNELAVTAAFLITSAVATVGWLYVLAEGAMATVNWLFS</sequence>
<dbReference type="Proteomes" id="UP000076959">
    <property type="component" value="Unassembled WGS sequence"/>
</dbReference>
<proteinExistence type="predicted"/>
<keyword evidence="1" id="KW-0472">Membrane</keyword>
<evidence type="ECO:0000256" key="1">
    <source>
        <dbReference type="SAM" id="Phobius"/>
    </source>
</evidence>
<keyword evidence="3" id="KW-1185">Reference proteome</keyword>
<feature type="transmembrane region" description="Helical" evidence="1">
    <location>
        <begin position="31"/>
        <end position="53"/>
    </location>
</feature>
<evidence type="ECO:0000313" key="3">
    <source>
        <dbReference type="Proteomes" id="UP000076959"/>
    </source>
</evidence>
<reference evidence="2 3" key="1">
    <citation type="submission" date="2016-03" db="EMBL/GenBank/DDBJ databases">
        <title>Draft Genome Sequence of the Strain BR 10245 (Bradyrhizobium sp.) isolated from nodules of Centrolobium paraense.</title>
        <authorList>
            <person name="Simoes-Araujo J.L.Sr."/>
            <person name="Barauna A.C."/>
            <person name="Silva K."/>
            <person name="Zilli J.E."/>
        </authorList>
    </citation>
    <scope>NUCLEOTIDE SEQUENCE [LARGE SCALE GENOMIC DNA]</scope>
    <source>
        <strain evidence="2 3">BR 10245</strain>
    </source>
</reference>
<gene>
    <name evidence="2" type="ORF">AYJ54_14845</name>
</gene>
<dbReference type="EMBL" id="LUUB01000062">
    <property type="protein sequence ID" value="OAF08380.1"/>
    <property type="molecule type" value="Genomic_DNA"/>
</dbReference>
<comment type="caution">
    <text evidence="2">The sequence shown here is derived from an EMBL/GenBank/DDBJ whole genome shotgun (WGS) entry which is preliminary data.</text>
</comment>
<name>A0A176YQ33_9BRAD</name>
<keyword evidence="1" id="KW-0812">Transmembrane</keyword>
<accession>A0A176YQ33</accession>
<organism evidence="2 3">
    <name type="scientific">Bradyrhizobium centrolobii</name>
    <dbReference type="NCBI Taxonomy" id="1505087"/>
    <lineage>
        <taxon>Bacteria</taxon>
        <taxon>Pseudomonadati</taxon>
        <taxon>Pseudomonadota</taxon>
        <taxon>Alphaproteobacteria</taxon>
        <taxon>Hyphomicrobiales</taxon>
        <taxon>Nitrobacteraceae</taxon>
        <taxon>Bradyrhizobium</taxon>
    </lineage>
</organism>
<evidence type="ECO:0000313" key="2">
    <source>
        <dbReference type="EMBL" id="OAF08380.1"/>
    </source>
</evidence>
<keyword evidence="1" id="KW-1133">Transmembrane helix</keyword>